<feature type="compositionally biased region" description="Polar residues" evidence="1">
    <location>
        <begin position="19"/>
        <end position="29"/>
    </location>
</feature>
<sequence length="29" mass="3447">MCGRLAGRNHVRRRKVMSEQPQRLCTTVY</sequence>
<name>A0A5B7IKJ5_PORTR</name>
<dbReference type="EMBL" id="VSRR010070191">
    <property type="protein sequence ID" value="MPC85981.1"/>
    <property type="molecule type" value="Genomic_DNA"/>
</dbReference>
<protein>
    <submittedName>
        <fullName evidence="2">Uncharacterized protein</fullName>
    </submittedName>
</protein>
<accession>A0A5B7IKJ5</accession>
<evidence type="ECO:0000313" key="3">
    <source>
        <dbReference type="Proteomes" id="UP000324222"/>
    </source>
</evidence>
<comment type="caution">
    <text evidence="2">The sequence shown here is derived from an EMBL/GenBank/DDBJ whole genome shotgun (WGS) entry which is preliminary data.</text>
</comment>
<dbReference type="Proteomes" id="UP000324222">
    <property type="component" value="Unassembled WGS sequence"/>
</dbReference>
<gene>
    <name evidence="2" type="ORF">E2C01_080790</name>
</gene>
<feature type="region of interest" description="Disordered" evidence="1">
    <location>
        <begin position="1"/>
        <end position="29"/>
    </location>
</feature>
<dbReference type="AlphaFoldDB" id="A0A5B7IKJ5"/>
<reference evidence="2 3" key="1">
    <citation type="submission" date="2019-05" db="EMBL/GenBank/DDBJ databases">
        <title>Another draft genome of Portunus trituberculatus and its Hox gene families provides insights of decapod evolution.</title>
        <authorList>
            <person name="Jeong J.-H."/>
            <person name="Song I."/>
            <person name="Kim S."/>
            <person name="Choi T."/>
            <person name="Kim D."/>
            <person name="Ryu S."/>
            <person name="Kim W."/>
        </authorList>
    </citation>
    <scope>NUCLEOTIDE SEQUENCE [LARGE SCALE GENOMIC DNA]</scope>
    <source>
        <tissue evidence="2">Muscle</tissue>
    </source>
</reference>
<organism evidence="2 3">
    <name type="scientific">Portunus trituberculatus</name>
    <name type="common">Swimming crab</name>
    <name type="synonym">Neptunus trituberculatus</name>
    <dbReference type="NCBI Taxonomy" id="210409"/>
    <lineage>
        <taxon>Eukaryota</taxon>
        <taxon>Metazoa</taxon>
        <taxon>Ecdysozoa</taxon>
        <taxon>Arthropoda</taxon>
        <taxon>Crustacea</taxon>
        <taxon>Multicrustacea</taxon>
        <taxon>Malacostraca</taxon>
        <taxon>Eumalacostraca</taxon>
        <taxon>Eucarida</taxon>
        <taxon>Decapoda</taxon>
        <taxon>Pleocyemata</taxon>
        <taxon>Brachyura</taxon>
        <taxon>Eubrachyura</taxon>
        <taxon>Portunoidea</taxon>
        <taxon>Portunidae</taxon>
        <taxon>Portuninae</taxon>
        <taxon>Portunus</taxon>
    </lineage>
</organism>
<keyword evidence="3" id="KW-1185">Reference proteome</keyword>
<evidence type="ECO:0000256" key="1">
    <source>
        <dbReference type="SAM" id="MobiDB-lite"/>
    </source>
</evidence>
<proteinExistence type="predicted"/>
<evidence type="ECO:0000313" key="2">
    <source>
        <dbReference type="EMBL" id="MPC85981.1"/>
    </source>
</evidence>